<name>A0AAX2ACH2_9BACT</name>
<reference evidence="4 6" key="2">
    <citation type="submission" date="2018-07" db="EMBL/GenBank/DDBJ databases">
        <title>Complete genome of the Arcobacter bivalviorum type strain LMG 26154.</title>
        <authorList>
            <person name="Miller W.G."/>
            <person name="Yee E."/>
            <person name="Bono J.L."/>
        </authorList>
    </citation>
    <scope>NUCLEOTIDE SEQUENCE [LARGE SCALE GENOMIC DNA]</scope>
    <source>
        <strain evidence="4 6">LMG 26154</strain>
    </source>
</reference>
<dbReference type="InterPro" id="IPR011992">
    <property type="entry name" value="EF-hand-dom_pair"/>
</dbReference>
<evidence type="ECO:0000313" key="5">
    <source>
        <dbReference type="EMBL" id="RXK11347.1"/>
    </source>
</evidence>
<reference evidence="5 7" key="1">
    <citation type="submission" date="2017-10" db="EMBL/GenBank/DDBJ databases">
        <title>Genomics of the genus Arcobacter.</title>
        <authorList>
            <person name="Perez-Cataluna A."/>
            <person name="Figueras M.J."/>
        </authorList>
    </citation>
    <scope>NUCLEOTIDE SEQUENCE [LARGE SCALE GENOMIC DNA]</scope>
    <source>
        <strain evidence="5 7">CECT 7835</strain>
    </source>
</reference>
<evidence type="ECO:0000256" key="2">
    <source>
        <dbReference type="SAM" id="SignalP"/>
    </source>
</evidence>
<dbReference type="PROSITE" id="PS00018">
    <property type="entry name" value="EF_HAND_1"/>
    <property type="match status" value="2"/>
</dbReference>
<organism evidence="5 7">
    <name type="scientific">Halarcobacter bivalviorum</name>
    <dbReference type="NCBI Taxonomy" id="663364"/>
    <lineage>
        <taxon>Bacteria</taxon>
        <taxon>Pseudomonadati</taxon>
        <taxon>Campylobacterota</taxon>
        <taxon>Epsilonproteobacteria</taxon>
        <taxon>Campylobacterales</taxon>
        <taxon>Arcobacteraceae</taxon>
        <taxon>Halarcobacter</taxon>
    </lineage>
</organism>
<dbReference type="Proteomes" id="UP000253850">
    <property type="component" value="Chromosome"/>
</dbReference>
<evidence type="ECO:0000256" key="1">
    <source>
        <dbReference type="SAM" id="MobiDB-lite"/>
    </source>
</evidence>
<evidence type="ECO:0000313" key="4">
    <source>
        <dbReference type="EMBL" id="AXH12241.1"/>
    </source>
</evidence>
<evidence type="ECO:0000259" key="3">
    <source>
        <dbReference type="Pfam" id="PF13499"/>
    </source>
</evidence>
<dbReference type="InterPro" id="IPR018247">
    <property type="entry name" value="EF_Hand_1_Ca_BS"/>
</dbReference>
<proteinExistence type="predicted"/>
<evidence type="ECO:0000313" key="6">
    <source>
        <dbReference type="Proteomes" id="UP000253850"/>
    </source>
</evidence>
<feature type="signal peptide" evidence="2">
    <location>
        <begin position="1"/>
        <end position="21"/>
    </location>
</feature>
<dbReference type="RefSeq" id="WP_114839080.1">
    <property type="nucleotide sequence ID" value="NZ_CP031217.1"/>
</dbReference>
<dbReference type="Gene3D" id="1.10.238.10">
    <property type="entry name" value="EF-hand"/>
    <property type="match status" value="1"/>
</dbReference>
<dbReference type="EMBL" id="CP031217">
    <property type="protein sequence ID" value="AXH12241.1"/>
    <property type="molecule type" value="Genomic_DNA"/>
</dbReference>
<dbReference type="EMBL" id="PDKM01000001">
    <property type="protein sequence ID" value="RXK11347.1"/>
    <property type="molecule type" value="Genomic_DNA"/>
</dbReference>
<dbReference type="SUPFAM" id="SSF47473">
    <property type="entry name" value="EF-hand"/>
    <property type="match status" value="1"/>
</dbReference>
<dbReference type="InterPro" id="IPR002048">
    <property type="entry name" value="EF_hand_dom"/>
</dbReference>
<dbReference type="KEGG" id="hbv:ABIV_1241"/>
<protein>
    <submittedName>
        <fullName evidence="4">EF-hand domain-containing, calcium-binding protein</fullName>
    </submittedName>
</protein>
<gene>
    <name evidence="4" type="ORF">ABIV_1241</name>
    <name evidence="5" type="ORF">CRV05_02965</name>
</gene>
<dbReference type="AlphaFoldDB" id="A0AAX2ACH2"/>
<feature type="region of interest" description="Disordered" evidence="1">
    <location>
        <begin position="59"/>
        <end position="118"/>
    </location>
</feature>
<feature type="chain" id="PRO_5044718551" evidence="2">
    <location>
        <begin position="22"/>
        <end position="118"/>
    </location>
</feature>
<accession>A0AAX2ACH2</accession>
<feature type="compositionally biased region" description="Basic and acidic residues" evidence="1">
    <location>
        <begin position="87"/>
        <end position="100"/>
    </location>
</feature>
<evidence type="ECO:0000313" key="7">
    <source>
        <dbReference type="Proteomes" id="UP000289193"/>
    </source>
</evidence>
<keyword evidence="2" id="KW-0732">Signal</keyword>
<dbReference type="Proteomes" id="UP000289193">
    <property type="component" value="Unassembled WGS sequence"/>
</dbReference>
<dbReference type="GO" id="GO:0005509">
    <property type="term" value="F:calcium ion binding"/>
    <property type="evidence" value="ECO:0007669"/>
    <property type="project" value="InterPro"/>
</dbReference>
<dbReference type="Pfam" id="PF13499">
    <property type="entry name" value="EF-hand_7"/>
    <property type="match status" value="1"/>
</dbReference>
<keyword evidence="7" id="KW-1185">Reference proteome</keyword>
<feature type="domain" description="EF-hand" evidence="3">
    <location>
        <begin position="33"/>
        <end position="94"/>
    </location>
</feature>
<sequence length="118" mass="13220">MKKVKLIAACFCLLGATSFLVAENLPTRGPLPFSAYDKDNNNLISEKEFDAIKQYRMNQKANNGMPMRNAGNSPSFSDIDVNNDGSISKEELQKHQEKRFNSNKMMNNQGKGQGNRAF</sequence>